<dbReference type="Pfam" id="PF13460">
    <property type="entry name" value="NAD_binding_10"/>
    <property type="match status" value="1"/>
</dbReference>
<feature type="domain" description="NAD(P)-binding" evidence="1">
    <location>
        <begin position="6"/>
        <end position="144"/>
    </location>
</feature>
<evidence type="ECO:0000259" key="1">
    <source>
        <dbReference type="Pfam" id="PF13460"/>
    </source>
</evidence>
<dbReference type="Gene3D" id="3.90.25.10">
    <property type="entry name" value="UDP-galactose 4-epimerase, domain 1"/>
    <property type="match status" value="1"/>
</dbReference>
<dbReference type="RefSeq" id="WP_344892133.1">
    <property type="nucleotide sequence ID" value="NZ_BAABAS010000004.1"/>
</dbReference>
<dbReference type="PANTHER" id="PTHR43162">
    <property type="match status" value="1"/>
</dbReference>
<dbReference type="PANTHER" id="PTHR43162:SF1">
    <property type="entry name" value="PRESTALK A DIFFERENTIATION PROTEIN A"/>
    <property type="match status" value="1"/>
</dbReference>
<sequence length="276" mass="29520">MILVSGATGNVGGELLRHLRAEGVAVRALTRDPARAALPADVDVDVVKGDFGSPQSLAKPFSGVDAVFLMRSGNETAVLEEAAAAGVRRVVLLSTLAVESRPESLIGRMHRDAEQAIEKSGLEWTFLRPGQFATNTRAWKAQLAVGDVVRTPFARVALPTIHPGDIATVAHVALTEDGHAGESYTLTGPEPITPVHQVETIGRAIGRTLRHEEITAESAEREMSAHMPAEIVAATLEFIGSPNEMETRVVPAVETVTGKPARTFAEWARDNADLFR</sequence>
<dbReference type="InterPro" id="IPR051604">
    <property type="entry name" value="Ergot_Alk_Oxidoreductase"/>
</dbReference>
<dbReference type="SUPFAM" id="SSF51735">
    <property type="entry name" value="NAD(P)-binding Rossmann-fold domains"/>
    <property type="match status" value="1"/>
</dbReference>
<proteinExistence type="predicted"/>
<accession>A0ABP8BVS3</accession>
<organism evidence="2 3">
    <name type="scientific">Actinomadura meridiana</name>
    <dbReference type="NCBI Taxonomy" id="559626"/>
    <lineage>
        <taxon>Bacteria</taxon>
        <taxon>Bacillati</taxon>
        <taxon>Actinomycetota</taxon>
        <taxon>Actinomycetes</taxon>
        <taxon>Streptosporangiales</taxon>
        <taxon>Thermomonosporaceae</taxon>
        <taxon>Actinomadura</taxon>
    </lineage>
</organism>
<name>A0ABP8BVS3_9ACTN</name>
<keyword evidence="3" id="KW-1185">Reference proteome</keyword>
<comment type="caution">
    <text evidence="2">The sequence shown here is derived from an EMBL/GenBank/DDBJ whole genome shotgun (WGS) entry which is preliminary data.</text>
</comment>
<dbReference type="EMBL" id="BAABAS010000004">
    <property type="protein sequence ID" value="GAA4227701.1"/>
    <property type="molecule type" value="Genomic_DNA"/>
</dbReference>
<reference evidence="3" key="1">
    <citation type="journal article" date="2019" name="Int. J. Syst. Evol. Microbiol.">
        <title>The Global Catalogue of Microorganisms (GCM) 10K type strain sequencing project: providing services to taxonomists for standard genome sequencing and annotation.</title>
        <authorList>
            <consortium name="The Broad Institute Genomics Platform"/>
            <consortium name="The Broad Institute Genome Sequencing Center for Infectious Disease"/>
            <person name="Wu L."/>
            <person name="Ma J."/>
        </authorList>
    </citation>
    <scope>NUCLEOTIDE SEQUENCE [LARGE SCALE GENOMIC DNA]</scope>
    <source>
        <strain evidence="3">JCM 17440</strain>
    </source>
</reference>
<evidence type="ECO:0000313" key="3">
    <source>
        <dbReference type="Proteomes" id="UP001501710"/>
    </source>
</evidence>
<dbReference type="InterPro" id="IPR016040">
    <property type="entry name" value="NAD(P)-bd_dom"/>
</dbReference>
<dbReference type="Proteomes" id="UP001501710">
    <property type="component" value="Unassembled WGS sequence"/>
</dbReference>
<dbReference type="Gene3D" id="3.40.50.720">
    <property type="entry name" value="NAD(P)-binding Rossmann-like Domain"/>
    <property type="match status" value="1"/>
</dbReference>
<dbReference type="InterPro" id="IPR036291">
    <property type="entry name" value="NAD(P)-bd_dom_sf"/>
</dbReference>
<gene>
    <name evidence="2" type="ORF">GCM10022254_16030</name>
</gene>
<protein>
    <submittedName>
        <fullName evidence="2">NAD(P)H-binding protein</fullName>
    </submittedName>
</protein>
<evidence type="ECO:0000313" key="2">
    <source>
        <dbReference type="EMBL" id="GAA4227701.1"/>
    </source>
</evidence>